<accession>A0A8H6SXD0</accession>
<evidence type="ECO:0000259" key="3">
    <source>
        <dbReference type="PROSITE" id="PS51293"/>
    </source>
</evidence>
<evidence type="ECO:0000313" key="5">
    <source>
        <dbReference type="EMBL" id="KAF7307099.1"/>
    </source>
</evidence>
<dbReference type="GeneID" id="59344342"/>
<feature type="region of interest" description="Disordered" evidence="1">
    <location>
        <begin position="657"/>
        <end position="710"/>
    </location>
</feature>
<dbReference type="RefSeq" id="XP_037222118.1">
    <property type="nucleotide sequence ID" value="XM_037361826.1"/>
</dbReference>
<dbReference type="Proteomes" id="UP000636479">
    <property type="component" value="Unassembled WGS sequence"/>
</dbReference>
<dbReference type="GO" id="GO:0001156">
    <property type="term" value="F:TFIIIC-class transcription factor complex binding"/>
    <property type="evidence" value="ECO:0007669"/>
    <property type="project" value="TreeGrafter"/>
</dbReference>
<feature type="region of interest" description="Disordered" evidence="1">
    <location>
        <begin position="1"/>
        <end position="420"/>
    </location>
</feature>
<feature type="compositionally biased region" description="Polar residues" evidence="1">
    <location>
        <begin position="106"/>
        <end position="126"/>
    </location>
</feature>
<dbReference type="PROSITE" id="PS50090">
    <property type="entry name" value="MYB_LIKE"/>
    <property type="match status" value="1"/>
</dbReference>
<protein>
    <submittedName>
        <fullName evidence="5">HTH myb-type domain-containing protein</fullName>
    </submittedName>
</protein>
<feature type="compositionally biased region" description="Low complexity" evidence="1">
    <location>
        <begin position="127"/>
        <end position="139"/>
    </location>
</feature>
<feature type="compositionally biased region" description="Basic residues" evidence="1">
    <location>
        <begin position="694"/>
        <end position="704"/>
    </location>
</feature>
<feature type="compositionally biased region" description="Basic residues" evidence="1">
    <location>
        <begin position="208"/>
        <end position="220"/>
    </location>
</feature>
<dbReference type="GO" id="GO:0000126">
    <property type="term" value="C:transcription factor TFIIIB complex"/>
    <property type="evidence" value="ECO:0007669"/>
    <property type="project" value="TreeGrafter"/>
</dbReference>
<evidence type="ECO:0000259" key="2">
    <source>
        <dbReference type="PROSITE" id="PS50090"/>
    </source>
</evidence>
<name>A0A8H6SXD0_9AGAR</name>
<feature type="domain" description="SANT" evidence="3">
    <location>
        <begin position="587"/>
        <end position="635"/>
    </location>
</feature>
<comment type="caution">
    <text evidence="5">The sequence shown here is derived from an EMBL/GenBank/DDBJ whole genome shotgun (WGS) entry which is preliminary data.</text>
</comment>
<dbReference type="CDD" id="cd00167">
    <property type="entry name" value="SANT"/>
    <property type="match status" value="1"/>
</dbReference>
<evidence type="ECO:0000313" key="6">
    <source>
        <dbReference type="Proteomes" id="UP000636479"/>
    </source>
</evidence>
<evidence type="ECO:0000256" key="1">
    <source>
        <dbReference type="SAM" id="MobiDB-lite"/>
    </source>
</evidence>
<dbReference type="Pfam" id="PF15963">
    <property type="entry name" value="Myb_DNA-bind_7"/>
    <property type="match status" value="1"/>
</dbReference>
<dbReference type="PANTHER" id="PTHR22929">
    <property type="entry name" value="RNA POLYMERASE III TRANSCRIPTION INITIATION FACTOR B"/>
    <property type="match status" value="1"/>
</dbReference>
<feature type="compositionally biased region" description="Basic residues" evidence="1">
    <location>
        <begin position="160"/>
        <end position="169"/>
    </location>
</feature>
<feature type="compositionally biased region" description="Acidic residues" evidence="1">
    <location>
        <begin position="410"/>
        <end position="419"/>
    </location>
</feature>
<keyword evidence="6" id="KW-1185">Reference proteome</keyword>
<dbReference type="InterPro" id="IPR039467">
    <property type="entry name" value="TFIIIB_B''_Myb"/>
</dbReference>
<organism evidence="5 6">
    <name type="scientific">Mycena indigotica</name>
    <dbReference type="NCBI Taxonomy" id="2126181"/>
    <lineage>
        <taxon>Eukaryota</taxon>
        <taxon>Fungi</taxon>
        <taxon>Dikarya</taxon>
        <taxon>Basidiomycota</taxon>
        <taxon>Agaricomycotina</taxon>
        <taxon>Agaricomycetes</taxon>
        <taxon>Agaricomycetidae</taxon>
        <taxon>Agaricales</taxon>
        <taxon>Marasmiineae</taxon>
        <taxon>Mycenaceae</taxon>
        <taxon>Mycena</taxon>
    </lineage>
</organism>
<dbReference type="EMBL" id="JACAZF010000004">
    <property type="protein sequence ID" value="KAF7307099.1"/>
    <property type="molecule type" value="Genomic_DNA"/>
</dbReference>
<feature type="compositionally biased region" description="Basic and acidic residues" evidence="1">
    <location>
        <begin position="170"/>
        <end position="181"/>
    </location>
</feature>
<dbReference type="SMART" id="SM00717">
    <property type="entry name" value="SANT"/>
    <property type="match status" value="1"/>
</dbReference>
<feature type="compositionally biased region" description="Low complexity" evidence="1">
    <location>
        <begin position="483"/>
        <end position="496"/>
    </location>
</feature>
<dbReference type="AlphaFoldDB" id="A0A8H6SXD0"/>
<proteinExistence type="predicted"/>
<evidence type="ECO:0000259" key="4">
    <source>
        <dbReference type="PROSITE" id="PS51294"/>
    </source>
</evidence>
<dbReference type="InterPro" id="IPR009057">
    <property type="entry name" value="Homeodomain-like_sf"/>
</dbReference>
<dbReference type="InterPro" id="IPR001005">
    <property type="entry name" value="SANT/Myb"/>
</dbReference>
<feature type="compositionally biased region" description="Basic residues" evidence="1">
    <location>
        <begin position="277"/>
        <end position="288"/>
    </location>
</feature>
<feature type="compositionally biased region" description="Pro residues" evidence="1">
    <location>
        <begin position="60"/>
        <end position="83"/>
    </location>
</feature>
<feature type="region of interest" description="Disordered" evidence="1">
    <location>
        <begin position="467"/>
        <end position="510"/>
    </location>
</feature>
<gene>
    <name evidence="5" type="ORF">MIND_00503200</name>
</gene>
<feature type="domain" description="HTH myb-type" evidence="4">
    <location>
        <begin position="581"/>
        <end position="635"/>
    </location>
</feature>
<sequence length="724" mass="78439">MTSRVQKGGPVFKPVIKARARATSSVPRATPAPPIERESVVPVDDGAEPNVPGPSTSSLPLPPTLLNPTPESPPALIVPPATPPSIIRAPTILSPSPPRPKPPSVATASSQIPPSSNTLVGSSTQASLPSSLPPEGESSQDPTQVDPPPSNDVEEAASPAKKKAGKRKRKDGDGGDTEADKSASPTKKARKKKGVDGETTEAEPSTTKKTKTPKKSKKKKGVDGEMTEAETSTTKKSKKKKAVDGETTEAESSTTKKPRKKKAVDGETTEAETSKSPTKKKTIKRKKKGADGETTEGETTSAEKPQTRKKKTQIKEEESSSPEIPRKRKKKATEDGQSVPKAKRPKKQAAAETGTDDDTPGEPKRRVLRKRKVVEVQPTESEIDELESDSPPSLPKIRRKRKPKLPPFDPDADPGEELDPTAITMAELCEDNGQGRVSSKAMEIQRNHFAWKQQSKDKRARMKMLAERKKYGQPEDADDEETAPAPTVTPAAPVEVNQPEENAVADPSEPIIVDESGSGFDYSKDLTTSRFHVQVRIGPNGETIIDEDSLAVDRTEEVDTTNYVHVVESDNTKFVNSASYTKKCRGSRWSAEETELFFEALAQHGENYELISLVLPGRSRTACKNKFKAEDKKDSARINRCLESKTPIDMDTLARLTGRDFSGPTPIIKMPSPPPVPEKGVAEPPMEPETPGTVRKRSRSRSRRLSASDGVEIIGDAASYVDND</sequence>
<dbReference type="GO" id="GO:0070898">
    <property type="term" value="P:RNA polymerase III preinitiation complex assembly"/>
    <property type="evidence" value="ECO:0007669"/>
    <property type="project" value="TreeGrafter"/>
</dbReference>
<feature type="domain" description="Myb-like" evidence="2">
    <location>
        <begin position="581"/>
        <end position="628"/>
    </location>
</feature>
<dbReference type="SUPFAM" id="SSF46689">
    <property type="entry name" value="Homeodomain-like"/>
    <property type="match status" value="1"/>
</dbReference>
<dbReference type="PROSITE" id="PS51293">
    <property type="entry name" value="SANT"/>
    <property type="match status" value="1"/>
</dbReference>
<dbReference type="PROSITE" id="PS51294">
    <property type="entry name" value="HTH_MYB"/>
    <property type="match status" value="1"/>
</dbReference>
<dbReference type="OrthoDB" id="272624at2759"/>
<dbReference type="Gene3D" id="1.10.10.60">
    <property type="entry name" value="Homeodomain-like"/>
    <property type="match status" value="1"/>
</dbReference>
<dbReference type="PANTHER" id="PTHR22929:SF0">
    <property type="entry name" value="TRANSCRIPTION FACTOR TFIIIB COMPONENT B'' HOMOLOG"/>
    <property type="match status" value="1"/>
</dbReference>
<reference evidence="5" key="1">
    <citation type="submission" date="2020-05" db="EMBL/GenBank/DDBJ databases">
        <title>Mycena genomes resolve the evolution of fungal bioluminescence.</title>
        <authorList>
            <person name="Tsai I.J."/>
        </authorList>
    </citation>
    <scope>NUCLEOTIDE SEQUENCE</scope>
    <source>
        <strain evidence="5">171206Taipei</strain>
    </source>
</reference>
<dbReference type="InterPro" id="IPR017930">
    <property type="entry name" value="Myb_dom"/>
</dbReference>
<dbReference type="InterPro" id="IPR017884">
    <property type="entry name" value="SANT_dom"/>
</dbReference>